<dbReference type="AlphaFoldDB" id="A0A7S4W8B5"/>
<keyword evidence="1" id="KW-1133">Transmembrane helix</keyword>
<evidence type="ECO:0000256" key="1">
    <source>
        <dbReference type="SAM" id="Phobius"/>
    </source>
</evidence>
<dbReference type="EMBL" id="HBNR01062509">
    <property type="protein sequence ID" value="CAE4632506.1"/>
    <property type="molecule type" value="Transcribed_RNA"/>
</dbReference>
<evidence type="ECO:0000313" key="2">
    <source>
        <dbReference type="EMBL" id="CAE4632506.1"/>
    </source>
</evidence>
<feature type="transmembrane region" description="Helical" evidence="1">
    <location>
        <begin position="500"/>
        <end position="519"/>
    </location>
</feature>
<feature type="transmembrane region" description="Helical" evidence="1">
    <location>
        <begin position="383"/>
        <end position="408"/>
    </location>
</feature>
<accession>A0A7S4W8B5</accession>
<reference evidence="2" key="1">
    <citation type="submission" date="2021-01" db="EMBL/GenBank/DDBJ databases">
        <authorList>
            <person name="Corre E."/>
            <person name="Pelletier E."/>
            <person name="Niang G."/>
            <person name="Scheremetjew M."/>
            <person name="Finn R."/>
            <person name="Kale V."/>
            <person name="Holt S."/>
            <person name="Cochrane G."/>
            <person name="Meng A."/>
            <person name="Brown T."/>
            <person name="Cohen L."/>
        </authorList>
    </citation>
    <scope>NUCLEOTIDE SEQUENCE</scope>
    <source>
        <strain evidence="2">CCMP3105</strain>
    </source>
</reference>
<protein>
    <submittedName>
        <fullName evidence="2">Uncharacterized protein</fullName>
    </submittedName>
</protein>
<organism evidence="2">
    <name type="scientific">Alexandrium monilatum</name>
    <dbReference type="NCBI Taxonomy" id="311494"/>
    <lineage>
        <taxon>Eukaryota</taxon>
        <taxon>Sar</taxon>
        <taxon>Alveolata</taxon>
        <taxon>Dinophyceae</taxon>
        <taxon>Gonyaulacales</taxon>
        <taxon>Pyrocystaceae</taxon>
        <taxon>Alexandrium</taxon>
    </lineage>
</organism>
<feature type="transmembrane region" description="Helical" evidence="1">
    <location>
        <begin position="525"/>
        <end position="547"/>
    </location>
</feature>
<keyword evidence="1" id="KW-0812">Transmembrane</keyword>
<proteinExistence type="predicted"/>
<feature type="transmembrane region" description="Helical" evidence="1">
    <location>
        <begin position="469"/>
        <end position="488"/>
    </location>
</feature>
<sequence length="550" mass="59643">MVQPLQPGAPAPLPKPADGRRLWQRLLPTAAAAASLALVLEGCGEEEPWCPQGRIRSRMPGGLPQIDLKLQDHWKQLDELAGCKDEWSFGTGNPCASDIPAFWAKKGIVIGADENWLNSFGIENSLSTCLRWSPDGASCTQWIESRGGCWREVAAVCSCSGPAAASCAKWSCIAKDVHHQMCWEADWNEKFDTTCDGAGYAPWPLGSERGINYTEFRSILQAEGTLDTLTDSSSAAATRALVDAKRRNQYRYNGHCIATQTVRDDKKKMPTGCQTWRQISSNVLHCECVQAGTSGGGCLRSRCGSVPELGGEEVHERLCLESSGSTCLRSRVEIAGPLAQIGECRACSGSNSTQDCLSVCRFFSMHRIVEIPLGEESSWGRRLGFAILHLLWLLPMALIWSLPLVLLVHDKPPGELEGAVCCVGGCCSLLLALLSTLFAWLLCFVRNNADGGPVPPLPRWDSATPADPLLGLFVMFGSAWLCGLLSLVPFTLGARFDGHPIVPCTTVLLVVMFWCLIWPCGFAIAFLPLLLLLLLAGFLVHVTLTTLGSK</sequence>
<keyword evidence="1" id="KW-0472">Membrane</keyword>
<feature type="transmembrane region" description="Helical" evidence="1">
    <location>
        <begin position="420"/>
        <end position="449"/>
    </location>
</feature>
<name>A0A7S4W8B5_9DINO</name>
<gene>
    <name evidence="2" type="ORF">AMON00008_LOCUS44073</name>
</gene>